<feature type="domain" description="Gfo/Idh/MocA-like oxidoreductase N-terminal" evidence="2">
    <location>
        <begin position="14"/>
        <end position="118"/>
    </location>
</feature>
<dbReference type="PANTHER" id="PTHR43818:SF11">
    <property type="entry name" value="BCDNA.GH03377"/>
    <property type="match status" value="1"/>
</dbReference>
<reference evidence="4 5" key="1">
    <citation type="submission" date="2015-12" db="EMBL/GenBank/DDBJ databases">
        <title>Draft genome sequence of Acidibacillus ferrooxidans ITV001, isolated from a chalcopyrite acid mine drainage site in Brazil.</title>
        <authorList>
            <person name="Dall'Agnol H."/>
            <person name="Nancucheo I."/>
            <person name="Johnson B."/>
            <person name="Oliveira R."/>
            <person name="Leite L."/>
            <person name="Pylro V."/>
            <person name="Nunes G.L."/>
            <person name="Tzotzos G."/>
            <person name="Fernandes G.R."/>
            <person name="Dutra J."/>
            <person name="Orellana S.C."/>
            <person name="Oliveira G."/>
        </authorList>
    </citation>
    <scope>NUCLEOTIDE SEQUENCE [LARGE SCALE GENOMIC DNA]</scope>
    <source>
        <strain evidence="5">ITV01</strain>
    </source>
</reference>
<dbReference type="GO" id="GO:0016491">
    <property type="term" value="F:oxidoreductase activity"/>
    <property type="evidence" value="ECO:0007669"/>
    <property type="project" value="UniProtKB-KW"/>
</dbReference>
<evidence type="ECO:0000256" key="1">
    <source>
        <dbReference type="ARBA" id="ARBA00023002"/>
    </source>
</evidence>
<dbReference type="InterPro" id="IPR036291">
    <property type="entry name" value="NAD(P)-bd_dom_sf"/>
</dbReference>
<dbReference type="AlphaFoldDB" id="A0A101XTE6"/>
<keyword evidence="1" id="KW-0560">Oxidoreductase</keyword>
<dbReference type="Gene3D" id="3.30.360.10">
    <property type="entry name" value="Dihydrodipicolinate Reductase, domain 2"/>
    <property type="match status" value="1"/>
</dbReference>
<proteinExistence type="predicted"/>
<name>A0A101XTE6_9BACL</name>
<dbReference type="EMBL" id="LPVJ01000006">
    <property type="protein sequence ID" value="KUO97170.1"/>
    <property type="molecule type" value="Genomic_DNA"/>
</dbReference>
<evidence type="ECO:0000259" key="3">
    <source>
        <dbReference type="Pfam" id="PF22725"/>
    </source>
</evidence>
<evidence type="ECO:0000313" key="5">
    <source>
        <dbReference type="Proteomes" id="UP000053557"/>
    </source>
</evidence>
<feature type="domain" description="GFO/IDH/MocA-like oxidoreductase" evidence="3">
    <location>
        <begin position="132"/>
        <end position="255"/>
    </location>
</feature>
<keyword evidence="5" id="KW-1185">Reference proteome</keyword>
<dbReference type="GO" id="GO:0000166">
    <property type="term" value="F:nucleotide binding"/>
    <property type="evidence" value="ECO:0007669"/>
    <property type="project" value="InterPro"/>
</dbReference>
<dbReference type="InterPro" id="IPR050463">
    <property type="entry name" value="Gfo/Idh/MocA_oxidrdct_glycsds"/>
</dbReference>
<dbReference type="Gene3D" id="3.40.50.720">
    <property type="entry name" value="NAD(P)-binding Rossmann-like Domain"/>
    <property type="match status" value="1"/>
</dbReference>
<dbReference type="Pfam" id="PF01408">
    <property type="entry name" value="GFO_IDH_MocA"/>
    <property type="match status" value="1"/>
</dbReference>
<dbReference type="InterPro" id="IPR000683">
    <property type="entry name" value="Gfo/Idh/MocA-like_OxRdtase_N"/>
</dbReference>
<dbReference type="SUPFAM" id="SSF51735">
    <property type="entry name" value="NAD(P)-binding Rossmann-fold domains"/>
    <property type="match status" value="1"/>
</dbReference>
<protein>
    <recommendedName>
        <fullName evidence="6">Dehydrogenase</fullName>
    </recommendedName>
</protein>
<accession>A0A101XTE6</accession>
<evidence type="ECO:0008006" key="6">
    <source>
        <dbReference type="Google" id="ProtNLM"/>
    </source>
</evidence>
<dbReference type="InterPro" id="IPR055170">
    <property type="entry name" value="GFO_IDH_MocA-like_dom"/>
</dbReference>
<dbReference type="SUPFAM" id="SSF55347">
    <property type="entry name" value="Glyceraldehyde-3-phosphate dehydrogenase-like, C-terminal domain"/>
    <property type="match status" value="1"/>
</dbReference>
<dbReference type="OrthoDB" id="9815825at2"/>
<evidence type="ECO:0000313" key="4">
    <source>
        <dbReference type="EMBL" id="KUO97170.1"/>
    </source>
</evidence>
<gene>
    <name evidence="4" type="ORF">ATW55_12750</name>
</gene>
<evidence type="ECO:0000259" key="2">
    <source>
        <dbReference type="Pfam" id="PF01408"/>
    </source>
</evidence>
<dbReference type="RefSeq" id="WP_067711774.1">
    <property type="nucleotide sequence ID" value="NZ_LPVJ01000006.1"/>
</dbReference>
<sequence length="326" mass="36118">MIRVGMMSKWHVHATDYLREANAHKEIEVAAVWDENPERGHAFAREIGVPFYETTSSLYREANIDGVIVDTPTNMHKMIIEEAIMHKKHVFSEKVLALTTSDAVYLTKLAKSSDVHLMLSLPRLSAPYTVYAESLLREEALGRITSFRCRVAHDGAVSTDEHPNGWLPAHFYDPIACGGGALIDLGAHPIYLSNRLIGPVRALSARLEATLGHAVDDNATVMIEYASGALGILESSFISGGSPFLMEIHGTKGSLLIENETARVRFLRGPLTTVSLPPARRSAMTQWVDAILRDTDPEISSEDMIELTRVNELAVQAHRENRRVTR</sequence>
<dbReference type="PANTHER" id="PTHR43818">
    <property type="entry name" value="BCDNA.GH03377"/>
    <property type="match status" value="1"/>
</dbReference>
<organism evidence="4 5">
    <name type="scientific">Ferroacidibacillus organovorans</name>
    <dbReference type="NCBI Taxonomy" id="1765683"/>
    <lineage>
        <taxon>Bacteria</taxon>
        <taxon>Bacillati</taxon>
        <taxon>Bacillota</taxon>
        <taxon>Bacilli</taxon>
        <taxon>Bacillales</taxon>
        <taxon>Alicyclobacillaceae</taxon>
        <taxon>Ferroacidibacillus</taxon>
    </lineage>
</organism>
<dbReference type="Proteomes" id="UP000053557">
    <property type="component" value="Unassembled WGS sequence"/>
</dbReference>
<comment type="caution">
    <text evidence="4">The sequence shown here is derived from an EMBL/GenBank/DDBJ whole genome shotgun (WGS) entry which is preliminary data.</text>
</comment>
<dbReference type="Pfam" id="PF22725">
    <property type="entry name" value="GFO_IDH_MocA_C3"/>
    <property type="match status" value="1"/>
</dbReference>